<evidence type="ECO:0000259" key="4">
    <source>
        <dbReference type="PROSITE" id="PS51842"/>
    </source>
</evidence>
<dbReference type="PANTHER" id="PTHR45721:SF2">
    <property type="entry name" value="LAMIN-B2"/>
    <property type="match status" value="1"/>
</dbReference>
<keyword evidence="6" id="KW-1185">Reference proteome</keyword>
<organism evidence="5 6">
    <name type="scientific">Saguinus oedipus</name>
    <name type="common">Cotton-top tamarin</name>
    <name type="synonym">Oedipomidas oedipus</name>
    <dbReference type="NCBI Taxonomy" id="9490"/>
    <lineage>
        <taxon>Eukaryota</taxon>
        <taxon>Metazoa</taxon>
        <taxon>Chordata</taxon>
        <taxon>Craniata</taxon>
        <taxon>Vertebrata</taxon>
        <taxon>Euteleostomi</taxon>
        <taxon>Mammalia</taxon>
        <taxon>Eutheria</taxon>
        <taxon>Euarchontoglires</taxon>
        <taxon>Primates</taxon>
        <taxon>Haplorrhini</taxon>
        <taxon>Platyrrhini</taxon>
        <taxon>Cebidae</taxon>
        <taxon>Callitrichinae</taxon>
        <taxon>Saguinus</taxon>
    </lineage>
</organism>
<keyword evidence="2" id="KW-0175">Coiled coil</keyword>
<keyword evidence="1" id="KW-0403">Intermediate filament</keyword>
<evidence type="ECO:0000256" key="2">
    <source>
        <dbReference type="ARBA" id="ARBA00023054"/>
    </source>
</evidence>
<dbReference type="Pfam" id="PF00038">
    <property type="entry name" value="Filament"/>
    <property type="match status" value="1"/>
</dbReference>
<sequence>MATPLTGRAGGPATPLSPTRLSRLQEKEELRELNDRLAHYIDRVRALELENDRLLLKISEKEEVTTREAPPTAEFAIAGTLDADGDGSRSRESSGGFEGPLSERFSSARPRPPRVRDRGDPGRGCRRGRAPARESPGGLGAPE</sequence>
<reference evidence="5 6" key="1">
    <citation type="submission" date="2023-05" db="EMBL/GenBank/DDBJ databases">
        <title>B98-5 Cell Line De Novo Hybrid Assembly: An Optical Mapping Approach.</title>
        <authorList>
            <person name="Kananen K."/>
            <person name="Auerbach J.A."/>
            <person name="Kautto E."/>
            <person name="Blachly J.S."/>
        </authorList>
    </citation>
    <scope>NUCLEOTIDE SEQUENCE [LARGE SCALE GENOMIC DNA]</scope>
    <source>
        <strain evidence="5">B95-8</strain>
        <tissue evidence="5">Cell line</tissue>
    </source>
</reference>
<feature type="region of interest" description="Disordered" evidence="3">
    <location>
        <begin position="62"/>
        <end position="143"/>
    </location>
</feature>
<dbReference type="Proteomes" id="UP001266305">
    <property type="component" value="Unassembled WGS sequence"/>
</dbReference>
<dbReference type="InterPro" id="IPR039008">
    <property type="entry name" value="IF_rod_dom"/>
</dbReference>
<gene>
    <name evidence="5" type="ORF">P7K49_032880</name>
</gene>
<feature type="region of interest" description="Disordered" evidence="3">
    <location>
        <begin position="1"/>
        <end position="22"/>
    </location>
</feature>
<dbReference type="SUPFAM" id="SSF64593">
    <property type="entry name" value="Intermediate filament protein, coiled coil region"/>
    <property type="match status" value="1"/>
</dbReference>
<dbReference type="PANTHER" id="PTHR45721">
    <property type="entry name" value="LAMIN DM0-RELATED"/>
    <property type="match status" value="1"/>
</dbReference>
<dbReference type="EMBL" id="JASSZA010000019">
    <property type="protein sequence ID" value="KAK2086973.1"/>
    <property type="molecule type" value="Genomic_DNA"/>
</dbReference>
<evidence type="ECO:0000256" key="3">
    <source>
        <dbReference type="SAM" id="MobiDB-lite"/>
    </source>
</evidence>
<feature type="compositionally biased region" description="Basic and acidic residues" evidence="3">
    <location>
        <begin position="114"/>
        <end position="123"/>
    </location>
</feature>
<proteinExistence type="predicted"/>
<evidence type="ECO:0000313" key="6">
    <source>
        <dbReference type="Proteomes" id="UP001266305"/>
    </source>
</evidence>
<feature type="domain" description="IF rod" evidence="4">
    <location>
        <begin position="26"/>
        <end position="143"/>
    </location>
</feature>
<protein>
    <recommendedName>
        <fullName evidence="4">IF rod domain-containing protein</fullName>
    </recommendedName>
</protein>
<name>A0ABQ9TQC1_SAGOE</name>
<evidence type="ECO:0000256" key="1">
    <source>
        <dbReference type="ARBA" id="ARBA00022754"/>
    </source>
</evidence>
<accession>A0ABQ9TQC1</accession>
<comment type="caution">
    <text evidence="5">The sequence shown here is derived from an EMBL/GenBank/DDBJ whole genome shotgun (WGS) entry which is preliminary data.</text>
</comment>
<evidence type="ECO:0000313" key="5">
    <source>
        <dbReference type="EMBL" id="KAK2086973.1"/>
    </source>
</evidence>
<dbReference type="PROSITE" id="PS51842">
    <property type="entry name" value="IF_ROD_2"/>
    <property type="match status" value="1"/>
</dbReference>